<organism evidence="2 3">
    <name type="scientific">Panicum virgatum</name>
    <name type="common">Blackwell switchgrass</name>
    <dbReference type="NCBI Taxonomy" id="38727"/>
    <lineage>
        <taxon>Eukaryota</taxon>
        <taxon>Viridiplantae</taxon>
        <taxon>Streptophyta</taxon>
        <taxon>Embryophyta</taxon>
        <taxon>Tracheophyta</taxon>
        <taxon>Spermatophyta</taxon>
        <taxon>Magnoliopsida</taxon>
        <taxon>Liliopsida</taxon>
        <taxon>Poales</taxon>
        <taxon>Poaceae</taxon>
        <taxon>PACMAD clade</taxon>
        <taxon>Panicoideae</taxon>
        <taxon>Panicodae</taxon>
        <taxon>Paniceae</taxon>
        <taxon>Panicinae</taxon>
        <taxon>Panicum</taxon>
        <taxon>Panicum sect. Hiantes</taxon>
    </lineage>
</organism>
<dbReference type="AlphaFoldDB" id="A0A8T0UKS7"/>
<evidence type="ECO:0000313" key="3">
    <source>
        <dbReference type="Proteomes" id="UP000823388"/>
    </source>
</evidence>
<dbReference type="InterPro" id="IPR036041">
    <property type="entry name" value="Ribosome-inact_prot_sf"/>
</dbReference>
<dbReference type="Gene3D" id="3.40.420.10">
    <property type="entry name" value="Ricin (A subunit), domain 1"/>
    <property type="match status" value="1"/>
</dbReference>
<dbReference type="GO" id="GO:0090729">
    <property type="term" value="F:toxin activity"/>
    <property type="evidence" value="ECO:0007669"/>
    <property type="project" value="UniProtKB-KW"/>
</dbReference>
<reference evidence="2" key="1">
    <citation type="submission" date="2020-05" db="EMBL/GenBank/DDBJ databases">
        <title>WGS assembly of Panicum virgatum.</title>
        <authorList>
            <person name="Lovell J.T."/>
            <person name="Jenkins J."/>
            <person name="Shu S."/>
            <person name="Juenger T.E."/>
            <person name="Schmutz J."/>
        </authorList>
    </citation>
    <scope>NUCLEOTIDE SEQUENCE</scope>
    <source>
        <strain evidence="2">AP13</strain>
    </source>
</reference>
<gene>
    <name evidence="2" type="ORF">PVAP13_3KG018627</name>
</gene>
<name>A0A8T0UKS7_PANVG</name>
<comment type="similarity">
    <text evidence="1">Belongs to the ribosome-inactivating protein family.</text>
</comment>
<accession>A0A8T0UKS7</accession>
<dbReference type="GO" id="GO:0030598">
    <property type="term" value="F:rRNA N-glycosylase activity"/>
    <property type="evidence" value="ECO:0007669"/>
    <property type="project" value="UniProtKB-EC"/>
</dbReference>
<protein>
    <recommendedName>
        <fullName evidence="1">rRNA N-glycosylase</fullName>
        <ecNumber evidence="1">3.2.2.22</ecNumber>
    </recommendedName>
</protein>
<dbReference type="Proteomes" id="UP000823388">
    <property type="component" value="Chromosome 3K"/>
</dbReference>
<proteinExistence type="inferred from homology"/>
<keyword evidence="3" id="KW-1185">Reference proteome</keyword>
<dbReference type="EC" id="3.2.2.22" evidence="1"/>
<evidence type="ECO:0000256" key="1">
    <source>
        <dbReference type="RuleBase" id="RU004915"/>
    </source>
</evidence>
<dbReference type="GO" id="GO:0017148">
    <property type="term" value="P:negative regulation of translation"/>
    <property type="evidence" value="ECO:0007669"/>
    <property type="project" value="UniProtKB-KW"/>
</dbReference>
<keyword evidence="1" id="KW-0652">Protein synthesis inhibitor</keyword>
<keyword evidence="1" id="KW-0611">Plant defense</keyword>
<dbReference type="GO" id="GO:0006952">
    <property type="term" value="P:defense response"/>
    <property type="evidence" value="ECO:0007669"/>
    <property type="project" value="UniProtKB-KW"/>
</dbReference>
<keyword evidence="1" id="KW-0378">Hydrolase</keyword>
<keyword evidence="1" id="KW-0800">Toxin</keyword>
<sequence>MPASTSLSFGGGYPDMFNQGARGLLSLKISKKEAQGHLKTLANYQGGADQGLIHPLAFFVLVICEAERFAPIRAAVRIRWRATSATRTPAAAASRVPS</sequence>
<dbReference type="InterPro" id="IPR001574">
    <property type="entry name" value="Ribosome_inactivat_prot"/>
</dbReference>
<dbReference type="EMBL" id="CM029041">
    <property type="protein sequence ID" value="KAG2622917.1"/>
    <property type="molecule type" value="Genomic_DNA"/>
</dbReference>
<evidence type="ECO:0000313" key="2">
    <source>
        <dbReference type="EMBL" id="KAG2622917.1"/>
    </source>
</evidence>
<dbReference type="SUPFAM" id="SSF56371">
    <property type="entry name" value="Ribosome inactivating proteins (RIP)"/>
    <property type="match status" value="1"/>
</dbReference>
<dbReference type="InterPro" id="IPR016138">
    <property type="entry name" value="Ribosome_inactivat_prot_sub1"/>
</dbReference>
<comment type="caution">
    <text evidence="2">The sequence shown here is derived from an EMBL/GenBank/DDBJ whole genome shotgun (WGS) entry which is preliminary data.</text>
</comment>
<dbReference type="Pfam" id="PF00161">
    <property type="entry name" value="RIP"/>
    <property type="match status" value="1"/>
</dbReference>
<comment type="catalytic activity">
    <reaction evidence="1">
        <text>Endohydrolysis of the N-glycosidic bond at one specific adenosine on the 28S rRNA.</text>
        <dbReference type="EC" id="3.2.2.22"/>
    </reaction>
</comment>